<reference evidence="2" key="2">
    <citation type="submission" date="2015-01" db="EMBL/GenBank/DDBJ databases">
        <title>Evolutionary Origins and Diversification of the Mycorrhizal Mutualists.</title>
        <authorList>
            <consortium name="DOE Joint Genome Institute"/>
            <consortium name="Mycorrhizal Genomics Consortium"/>
            <person name="Kohler A."/>
            <person name="Kuo A."/>
            <person name="Nagy L.G."/>
            <person name="Floudas D."/>
            <person name="Copeland A."/>
            <person name="Barry K.W."/>
            <person name="Cichocki N."/>
            <person name="Veneault-Fourrey C."/>
            <person name="LaButti K."/>
            <person name="Lindquist E.A."/>
            <person name="Lipzen A."/>
            <person name="Lundell T."/>
            <person name="Morin E."/>
            <person name="Murat C."/>
            <person name="Riley R."/>
            <person name="Ohm R."/>
            <person name="Sun H."/>
            <person name="Tunlid A."/>
            <person name="Henrissat B."/>
            <person name="Grigoriev I.V."/>
            <person name="Hibbett D.S."/>
            <person name="Martin F."/>
        </authorList>
    </citation>
    <scope>NUCLEOTIDE SEQUENCE [LARGE SCALE GENOMIC DNA]</scope>
    <source>
        <strain evidence="2">MUT 4182</strain>
    </source>
</reference>
<dbReference type="HOGENOM" id="CLU_2039779_0_0_1"/>
<name>A0A0C3QDP1_9AGAM</name>
<keyword evidence="2" id="KW-1185">Reference proteome</keyword>
<gene>
    <name evidence="1" type="ORF">M407DRAFT_106943</name>
</gene>
<dbReference type="AlphaFoldDB" id="A0A0C3QDP1"/>
<evidence type="ECO:0000313" key="2">
    <source>
        <dbReference type="Proteomes" id="UP000054248"/>
    </source>
</evidence>
<sequence>MNWQSSRRTFHHSMQDCSVPARGIACRPSCLSRPSYNHVKASDRSLCTLLKRRTPKKKNTKLPRAQSTGYWNTVTLVMRIWGGSGHSRPGGGTPYRKHKRITITACRPSTCTSSNRVRSGD</sequence>
<evidence type="ECO:0000313" key="1">
    <source>
        <dbReference type="EMBL" id="KIO23771.1"/>
    </source>
</evidence>
<dbReference type="EMBL" id="KN823076">
    <property type="protein sequence ID" value="KIO23771.1"/>
    <property type="molecule type" value="Genomic_DNA"/>
</dbReference>
<protein>
    <submittedName>
        <fullName evidence="1">Uncharacterized protein</fullName>
    </submittedName>
</protein>
<reference evidence="1 2" key="1">
    <citation type="submission" date="2014-04" db="EMBL/GenBank/DDBJ databases">
        <authorList>
            <consortium name="DOE Joint Genome Institute"/>
            <person name="Kuo A."/>
            <person name="Girlanda M."/>
            <person name="Perotto S."/>
            <person name="Kohler A."/>
            <person name="Nagy L.G."/>
            <person name="Floudas D."/>
            <person name="Copeland A."/>
            <person name="Barry K.W."/>
            <person name="Cichocki N."/>
            <person name="Veneault-Fourrey C."/>
            <person name="LaButti K."/>
            <person name="Lindquist E.A."/>
            <person name="Lipzen A."/>
            <person name="Lundell T."/>
            <person name="Morin E."/>
            <person name="Murat C."/>
            <person name="Sun H."/>
            <person name="Tunlid A."/>
            <person name="Henrissat B."/>
            <person name="Grigoriev I.V."/>
            <person name="Hibbett D.S."/>
            <person name="Martin F."/>
            <person name="Nordberg H.P."/>
            <person name="Cantor M.N."/>
            <person name="Hua S.X."/>
        </authorList>
    </citation>
    <scope>NUCLEOTIDE SEQUENCE [LARGE SCALE GENOMIC DNA]</scope>
    <source>
        <strain evidence="1 2">MUT 4182</strain>
    </source>
</reference>
<organism evidence="1 2">
    <name type="scientific">Tulasnella calospora MUT 4182</name>
    <dbReference type="NCBI Taxonomy" id="1051891"/>
    <lineage>
        <taxon>Eukaryota</taxon>
        <taxon>Fungi</taxon>
        <taxon>Dikarya</taxon>
        <taxon>Basidiomycota</taxon>
        <taxon>Agaricomycotina</taxon>
        <taxon>Agaricomycetes</taxon>
        <taxon>Cantharellales</taxon>
        <taxon>Tulasnellaceae</taxon>
        <taxon>Tulasnella</taxon>
    </lineage>
</organism>
<accession>A0A0C3QDP1</accession>
<proteinExistence type="predicted"/>
<dbReference type="Proteomes" id="UP000054248">
    <property type="component" value="Unassembled WGS sequence"/>
</dbReference>